<organism evidence="2 3">
    <name type="scientific">Dipteronia sinensis</name>
    <dbReference type="NCBI Taxonomy" id="43782"/>
    <lineage>
        <taxon>Eukaryota</taxon>
        <taxon>Viridiplantae</taxon>
        <taxon>Streptophyta</taxon>
        <taxon>Embryophyta</taxon>
        <taxon>Tracheophyta</taxon>
        <taxon>Spermatophyta</taxon>
        <taxon>Magnoliopsida</taxon>
        <taxon>eudicotyledons</taxon>
        <taxon>Gunneridae</taxon>
        <taxon>Pentapetalae</taxon>
        <taxon>rosids</taxon>
        <taxon>malvids</taxon>
        <taxon>Sapindales</taxon>
        <taxon>Sapindaceae</taxon>
        <taxon>Hippocastanoideae</taxon>
        <taxon>Acereae</taxon>
        <taxon>Dipteronia</taxon>
    </lineage>
</organism>
<evidence type="ECO:0000256" key="1">
    <source>
        <dbReference type="SAM" id="MobiDB-lite"/>
    </source>
</evidence>
<reference evidence="2" key="1">
    <citation type="journal article" date="2023" name="Plant J.">
        <title>Genome sequences and population genomics provide insights into the demographic history, inbreeding, and mutation load of two 'living fossil' tree species of Dipteronia.</title>
        <authorList>
            <person name="Feng Y."/>
            <person name="Comes H.P."/>
            <person name="Chen J."/>
            <person name="Zhu S."/>
            <person name="Lu R."/>
            <person name="Zhang X."/>
            <person name="Li P."/>
            <person name="Qiu J."/>
            <person name="Olsen K.M."/>
            <person name="Qiu Y."/>
        </authorList>
    </citation>
    <scope>NUCLEOTIDE SEQUENCE</scope>
    <source>
        <strain evidence="2">NBL</strain>
    </source>
</reference>
<comment type="caution">
    <text evidence="2">The sequence shown here is derived from an EMBL/GenBank/DDBJ whole genome shotgun (WGS) entry which is preliminary data.</text>
</comment>
<evidence type="ECO:0000313" key="2">
    <source>
        <dbReference type="EMBL" id="KAK3221808.1"/>
    </source>
</evidence>
<sequence length="62" mass="6889">MAQARPVHSDPPPPQQQQHEQQQEVVEEEESSLPDTADFSLGIADSVLDRRGAHRESVVSLE</sequence>
<evidence type="ECO:0000313" key="3">
    <source>
        <dbReference type="Proteomes" id="UP001281410"/>
    </source>
</evidence>
<feature type="region of interest" description="Disordered" evidence="1">
    <location>
        <begin position="1"/>
        <end position="39"/>
    </location>
</feature>
<dbReference type="AlphaFoldDB" id="A0AAE0APX5"/>
<accession>A0AAE0APX5</accession>
<name>A0AAE0APX5_9ROSI</name>
<proteinExistence type="predicted"/>
<gene>
    <name evidence="2" type="ORF">Dsin_008833</name>
</gene>
<dbReference type="Proteomes" id="UP001281410">
    <property type="component" value="Unassembled WGS sequence"/>
</dbReference>
<protein>
    <submittedName>
        <fullName evidence="2">Uncharacterized protein</fullName>
    </submittedName>
</protein>
<keyword evidence="3" id="KW-1185">Reference proteome</keyword>
<dbReference type="EMBL" id="JANJYJ010000003">
    <property type="protein sequence ID" value="KAK3221808.1"/>
    <property type="molecule type" value="Genomic_DNA"/>
</dbReference>